<dbReference type="Pfam" id="PF04389">
    <property type="entry name" value="Peptidase_M28"/>
    <property type="match status" value="1"/>
</dbReference>
<evidence type="ECO:0000313" key="3">
    <source>
        <dbReference type="Proteomes" id="UP000054976"/>
    </source>
</evidence>
<sequence length="294" mass="33267">MNIEQILQKLDKENLKNIIKKISIPRHGCYNYNELLMIASYIEEKFKEYGYLVDIDEFSYQGKVYKNIVATLKGIGSSKEWLLIGAHYDSAMGSPGADDNASGVAVMLEVARIVRETPLVEDIKFVAFTLEEPQAFDLKFIIGSSHFVKKFKKLGYRYKAIILESVGYYSEIKDSQKLPAFVKGPDVGNFIGVVGNSKSKPMLEVFEKAKNQVPSLNIITYKAPMNGWLSLETRFSDHAPFWDAGFQAVMLTDTAMFRNPYYHTSQDTPDKLNFSFMADVTRALLAAVLIKQSY</sequence>
<dbReference type="InterPro" id="IPR045175">
    <property type="entry name" value="M28_fam"/>
</dbReference>
<dbReference type="Proteomes" id="UP000054976">
    <property type="component" value="Unassembled WGS sequence"/>
</dbReference>
<organism evidence="2 3">
    <name type="scientific">Thermodesulfovibrio aggregans</name>
    <dbReference type="NCBI Taxonomy" id="86166"/>
    <lineage>
        <taxon>Bacteria</taxon>
        <taxon>Pseudomonadati</taxon>
        <taxon>Nitrospirota</taxon>
        <taxon>Thermodesulfovibrionia</taxon>
        <taxon>Thermodesulfovibrionales</taxon>
        <taxon>Thermodesulfovibrionaceae</taxon>
        <taxon>Thermodesulfovibrio</taxon>
    </lineage>
</organism>
<dbReference type="InterPro" id="IPR007484">
    <property type="entry name" value="Peptidase_M28"/>
</dbReference>
<dbReference type="OrthoDB" id="9778250at2"/>
<dbReference type="STRING" id="86166.TAGGR_2373"/>
<name>A0A0U9HR19_9BACT</name>
<dbReference type="SUPFAM" id="SSF53187">
    <property type="entry name" value="Zn-dependent exopeptidases"/>
    <property type="match status" value="1"/>
</dbReference>
<evidence type="ECO:0000259" key="1">
    <source>
        <dbReference type="Pfam" id="PF04389"/>
    </source>
</evidence>
<dbReference type="GO" id="GO:0006508">
    <property type="term" value="P:proteolysis"/>
    <property type="evidence" value="ECO:0007669"/>
    <property type="project" value="InterPro"/>
</dbReference>
<proteinExistence type="predicted"/>
<accession>A0A0U9HR19</accession>
<dbReference type="PANTHER" id="PTHR12147:SF26">
    <property type="entry name" value="PEPTIDASE M28 DOMAIN-CONTAINING PROTEIN"/>
    <property type="match status" value="1"/>
</dbReference>
<dbReference type="EMBL" id="BCNO01000002">
    <property type="protein sequence ID" value="GAQ95480.1"/>
    <property type="molecule type" value="Genomic_DNA"/>
</dbReference>
<dbReference type="PANTHER" id="PTHR12147">
    <property type="entry name" value="METALLOPEPTIDASE M28 FAMILY MEMBER"/>
    <property type="match status" value="1"/>
</dbReference>
<dbReference type="RefSeq" id="WP_059176912.1">
    <property type="nucleotide sequence ID" value="NZ_BCNO01000002.1"/>
</dbReference>
<dbReference type="GO" id="GO:0008235">
    <property type="term" value="F:metalloexopeptidase activity"/>
    <property type="evidence" value="ECO:0007669"/>
    <property type="project" value="InterPro"/>
</dbReference>
<gene>
    <name evidence="2" type="ORF">TAGGR_2373</name>
</gene>
<protein>
    <submittedName>
        <fullName evidence="2">Peptidase family M28</fullName>
    </submittedName>
</protein>
<reference evidence="3" key="1">
    <citation type="submission" date="2016-01" db="EMBL/GenBank/DDBJ databases">
        <title>Draft genome sequence of Thermodesulfovibrio aggregans strain TGE-P1.</title>
        <authorList>
            <person name="Sekiguchi Y."/>
            <person name="Ohashi A."/>
            <person name="Matsuura N."/>
            <person name="Tourlousse M.D."/>
        </authorList>
    </citation>
    <scope>NUCLEOTIDE SEQUENCE [LARGE SCALE GENOMIC DNA]</scope>
    <source>
        <strain evidence="3">TGE-P1</strain>
    </source>
</reference>
<dbReference type="AlphaFoldDB" id="A0A0U9HR19"/>
<feature type="domain" description="Peptidase M28" evidence="1">
    <location>
        <begin position="67"/>
        <end position="287"/>
    </location>
</feature>
<keyword evidence="3" id="KW-1185">Reference proteome</keyword>
<dbReference type="Gene3D" id="3.40.630.10">
    <property type="entry name" value="Zn peptidases"/>
    <property type="match status" value="1"/>
</dbReference>
<evidence type="ECO:0000313" key="2">
    <source>
        <dbReference type="EMBL" id="GAQ95480.1"/>
    </source>
</evidence>
<comment type="caution">
    <text evidence="2">The sequence shown here is derived from an EMBL/GenBank/DDBJ whole genome shotgun (WGS) entry which is preliminary data.</text>
</comment>